<keyword evidence="6 10" id="KW-0376">Hydrogen peroxide</keyword>
<keyword evidence="14" id="KW-1185">Reference proteome</keyword>
<dbReference type="SUPFAM" id="SSF48113">
    <property type="entry name" value="Heme-dependent peroxidases"/>
    <property type="match status" value="2"/>
</dbReference>
<dbReference type="PRINTS" id="PR00460">
    <property type="entry name" value="BPEROXIDASE"/>
</dbReference>
<dbReference type="GO" id="GO:0070301">
    <property type="term" value="P:cellular response to hydrogen peroxide"/>
    <property type="evidence" value="ECO:0007669"/>
    <property type="project" value="TreeGrafter"/>
</dbReference>
<comment type="subunit">
    <text evidence="10">Homodimer or homotetramer.</text>
</comment>
<dbReference type="FunFam" id="1.10.420.10:FF:000004">
    <property type="entry name" value="Catalase-peroxidase"/>
    <property type="match status" value="1"/>
</dbReference>
<evidence type="ECO:0000256" key="8">
    <source>
        <dbReference type="ARBA" id="ARBA00051651"/>
    </source>
</evidence>
<evidence type="ECO:0000256" key="5">
    <source>
        <dbReference type="ARBA" id="ARBA00023004"/>
    </source>
</evidence>
<evidence type="ECO:0000256" key="4">
    <source>
        <dbReference type="ARBA" id="ARBA00023002"/>
    </source>
</evidence>
<dbReference type="PROSITE" id="PS50873">
    <property type="entry name" value="PEROXIDASE_4"/>
    <property type="match status" value="1"/>
</dbReference>
<feature type="cross-link" description="Tryptophyl-tyrosyl-methioninium (Tyr-Met) (with Trp-98)" evidence="10">
    <location>
        <begin position="226"/>
        <end position="252"/>
    </location>
</feature>
<keyword evidence="3 10" id="KW-0479">Metal-binding</keyword>
<dbReference type="PRINTS" id="PR00458">
    <property type="entry name" value="PEROXIDASE"/>
</dbReference>
<dbReference type="Gene3D" id="1.10.520.10">
    <property type="match status" value="2"/>
</dbReference>
<dbReference type="PANTHER" id="PTHR30555">
    <property type="entry name" value="HYDROPEROXIDASE I, BIFUNCTIONAL CATALASE-PEROXIDASE"/>
    <property type="match status" value="1"/>
</dbReference>
<comment type="caution">
    <text evidence="10">Lacks conserved residue(s) required for the propagation of feature annotation.</text>
</comment>
<dbReference type="OrthoDB" id="9759743at2"/>
<comment type="similarity">
    <text evidence="9 10 11">Belongs to the peroxidase family. Peroxidase/catalase subfamily.</text>
</comment>
<organism evidence="13 14">
    <name type="scientific">Litoreibacter meonggei</name>
    <dbReference type="NCBI Taxonomy" id="1049199"/>
    <lineage>
        <taxon>Bacteria</taxon>
        <taxon>Pseudomonadati</taxon>
        <taxon>Pseudomonadota</taxon>
        <taxon>Alphaproteobacteria</taxon>
        <taxon>Rhodobacterales</taxon>
        <taxon>Roseobacteraceae</taxon>
        <taxon>Litoreibacter</taxon>
    </lineage>
</organism>
<dbReference type="PANTHER" id="PTHR30555:SF6">
    <property type="entry name" value="CATALASE-PEROXIDASE"/>
    <property type="match status" value="1"/>
</dbReference>
<dbReference type="FunFam" id="1.10.520.10:FF:000002">
    <property type="entry name" value="Catalase-peroxidase"/>
    <property type="match status" value="1"/>
</dbReference>
<evidence type="ECO:0000256" key="10">
    <source>
        <dbReference type="HAMAP-Rule" id="MF_01961"/>
    </source>
</evidence>
<evidence type="ECO:0000256" key="7">
    <source>
        <dbReference type="ARBA" id="ARBA00049145"/>
    </source>
</evidence>
<feature type="active site" description="Proton acceptor" evidence="10">
    <location>
        <position position="99"/>
    </location>
</feature>
<accession>A0A497X4G3</accession>
<keyword evidence="4 10" id="KW-0560">Oxidoreductase</keyword>
<dbReference type="GO" id="GO:0042744">
    <property type="term" value="P:hydrogen peroxide catabolic process"/>
    <property type="evidence" value="ECO:0007669"/>
    <property type="project" value="UniProtKB-KW"/>
</dbReference>
<dbReference type="GO" id="GO:0004096">
    <property type="term" value="F:catalase activity"/>
    <property type="evidence" value="ECO:0007669"/>
    <property type="project" value="UniProtKB-UniRule"/>
</dbReference>
<dbReference type="Proteomes" id="UP000269157">
    <property type="component" value="Unassembled WGS sequence"/>
</dbReference>
<dbReference type="EC" id="1.11.1.21" evidence="10 11"/>
<evidence type="ECO:0000313" key="13">
    <source>
        <dbReference type="EMBL" id="RLJ60107.1"/>
    </source>
</evidence>
<dbReference type="PROSITE" id="PS00436">
    <property type="entry name" value="PEROXIDASE_2"/>
    <property type="match status" value="1"/>
</dbReference>
<dbReference type="InterPro" id="IPR000763">
    <property type="entry name" value="Catalase_peroxidase"/>
</dbReference>
<gene>
    <name evidence="10" type="primary">katG</name>
    <name evidence="13" type="ORF">BCF46_0301</name>
</gene>
<comment type="catalytic activity">
    <reaction evidence="7 10 11">
        <text>2 H2O2 = O2 + 2 H2O</text>
        <dbReference type="Rhea" id="RHEA:20309"/>
        <dbReference type="ChEBI" id="CHEBI:15377"/>
        <dbReference type="ChEBI" id="CHEBI:15379"/>
        <dbReference type="ChEBI" id="CHEBI:16240"/>
        <dbReference type="EC" id="1.11.1.21"/>
    </reaction>
</comment>
<dbReference type="GO" id="GO:0005829">
    <property type="term" value="C:cytosol"/>
    <property type="evidence" value="ECO:0007669"/>
    <property type="project" value="TreeGrafter"/>
</dbReference>
<dbReference type="NCBIfam" id="NF011635">
    <property type="entry name" value="PRK15061.1"/>
    <property type="match status" value="1"/>
</dbReference>
<comment type="function">
    <text evidence="10">Bifunctional enzyme with both catalase and broad-spectrum peroxidase activity.</text>
</comment>
<dbReference type="GO" id="GO:0046872">
    <property type="term" value="F:metal ion binding"/>
    <property type="evidence" value="ECO:0007669"/>
    <property type="project" value="UniProtKB-KW"/>
</dbReference>
<dbReference type="Pfam" id="PF00141">
    <property type="entry name" value="peroxidase"/>
    <property type="match status" value="2"/>
</dbReference>
<evidence type="ECO:0000256" key="6">
    <source>
        <dbReference type="ARBA" id="ARBA00023324"/>
    </source>
</evidence>
<proteinExistence type="inferred from homology"/>
<evidence type="ECO:0000256" key="9">
    <source>
        <dbReference type="ARBA" id="ARBA00060838"/>
    </source>
</evidence>
<dbReference type="AlphaFoldDB" id="A0A497X4G3"/>
<dbReference type="NCBIfam" id="TIGR00198">
    <property type="entry name" value="cat_per_HPI"/>
    <property type="match status" value="1"/>
</dbReference>
<dbReference type="HAMAP" id="MF_01961">
    <property type="entry name" value="Catal_peroxid"/>
    <property type="match status" value="1"/>
</dbReference>
<evidence type="ECO:0000256" key="3">
    <source>
        <dbReference type="ARBA" id="ARBA00022723"/>
    </source>
</evidence>
<comment type="cofactor">
    <cofactor evidence="10">
        <name>heme b</name>
        <dbReference type="ChEBI" id="CHEBI:60344"/>
    </cofactor>
    <text evidence="10">Binds 1 heme b (iron(II)-protoporphyrin IX) group per dimer.</text>
</comment>
<comment type="PTM">
    <text evidence="10">Formation of the three residue Trp-Tyr-Met cross-link is important for the catalase, but not the peroxidase activity of the enzyme.</text>
</comment>
<dbReference type="InterPro" id="IPR010255">
    <property type="entry name" value="Haem_peroxidase_sf"/>
</dbReference>
<feature type="binding site" description="axial binding residue" evidence="10">
    <location>
        <position position="267"/>
    </location>
    <ligand>
        <name>heme b</name>
        <dbReference type="ChEBI" id="CHEBI:60344"/>
    </ligand>
    <ligandPart>
        <name>Fe</name>
        <dbReference type="ChEBI" id="CHEBI:18248"/>
    </ligandPart>
</feature>
<feature type="domain" description="Plant heme peroxidase family profile" evidence="12">
    <location>
        <begin position="132"/>
        <end position="426"/>
    </location>
</feature>
<evidence type="ECO:0000256" key="11">
    <source>
        <dbReference type="RuleBase" id="RU003451"/>
    </source>
</evidence>
<protein>
    <recommendedName>
        <fullName evidence="10 11">Catalase-peroxidase</fullName>
        <shortName evidence="10">CP</shortName>
        <ecNumber evidence="10 11">1.11.1.21</ecNumber>
    </recommendedName>
    <alternativeName>
        <fullName evidence="10">Peroxidase/catalase</fullName>
    </alternativeName>
</protein>
<dbReference type="InterPro" id="IPR019794">
    <property type="entry name" value="Peroxidases_AS"/>
</dbReference>
<evidence type="ECO:0000256" key="1">
    <source>
        <dbReference type="ARBA" id="ARBA00022559"/>
    </source>
</evidence>
<dbReference type="Gene3D" id="1.10.420.10">
    <property type="entry name" value="Peroxidase, domain 2"/>
    <property type="match status" value="2"/>
</dbReference>
<name>A0A497X4G3_9RHOB</name>
<evidence type="ECO:0000313" key="14">
    <source>
        <dbReference type="Proteomes" id="UP000269157"/>
    </source>
</evidence>
<keyword evidence="5 10" id="KW-0408">Iron</keyword>
<keyword evidence="1 10" id="KW-0575">Peroxidase</keyword>
<dbReference type="CDD" id="cd00649">
    <property type="entry name" value="catalase_peroxidase_1"/>
    <property type="match status" value="1"/>
</dbReference>
<dbReference type="RefSeq" id="WP_121021025.1">
    <property type="nucleotide sequence ID" value="NZ_RCCE01000001.1"/>
</dbReference>
<evidence type="ECO:0000259" key="12">
    <source>
        <dbReference type="PROSITE" id="PS50873"/>
    </source>
</evidence>
<dbReference type="GO" id="GO:0020037">
    <property type="term" value="F:heme binding"/>
    <property type="evidence" value="ECO:0007669"/>
    <property type="project" value="InterPro"/>
</dbReference>
<dbReference type="InterPro" id="IPR002016">
    <property type="entry name" value="Haem_peroxidase"/>
</dbReference>
<dbReference type="EMBL" id="RCCE01000001">
    <property type="protein sequence ID" value="RLJ60107.1"/>
    <property type="molecule type" value="Genomic_DNA"/>
</dbReference>
<comment type="catalytic activity">
    <reaction evidence="8 10 11">
        <text>H2O2 + AH2 = A + 2 H2O</text>
        <dbReference type="Rhea" id="RHEA:30275"/>
        <dbReference type="ChEBI" id="CHEBI:13193"/>
        <dbReference type="ChEBI" id="CHEBI:15377"/>
        <dbReference type="ChEBI" id="CHEBI:16240"/>
        <dbReference type="ChEBI" id="CHEBI:17499"/>
        <dbReference type="EC" id="1.11.1.21"/>
    </reaction>
</comment>
<evidence type="ECO:0000256" key="2">
    <source>
        <dbReference type="ARBA" id="ARBA00022617"/>
    </source>
</evidence>
<keyword evidence="2 10" id="KW-0349">Heme</keyword>
<sequence>MDGNKVSGAGGCPVMHGSHTDMEASVMDWWPKALNLDILHQHDAKTNPMGDGFNYREVVKTLDFDALKKDVHALMTDSQDWWPADWGHYGGLMIRMAWHSAGTYRLADGRGGGNTGNLRFAPLNSWPDNVNLDKARRLLWPIKKKYGNKISWADLIILAGTVAYESMGLKTYGFAYGREDIWAPEKDVYWGAEKEWLAPSDARYDNVDDPSTMENPLAAVQMGLIYVNPEGVNGQSDPLKTALQVRETFARMAMDDEETVALAAGGHTVGKCHGNGDAGLVGEAPEGAGPEEQGLGWSNPTGTGVGGDTVSSGLEGAWTTNPTQWDNGYFYLLFTYDWALTKSPAGANQWEPINIKEEDKPVDSADPSVRRNPLMTDADMAMKMDPIYREISERFYKDPAYFSEVFARAWFKLTHRDMGPNVRYLGPDAPKEELIWQDPIPAGNTGYDVDAVKAKIAQSGLSVSDMVSTAWDSARTYRGSDLRGGANGARIRLAPQKDWEGNEPDRQARVLGVLDGIASDSGASVADVIVLAGNLGVEQAAKAAGFDVSVPFAAGRGDATDEMTDAASFDVLEPIHDAYRNWLKKDYAVGAEELMLDRTQLMGLTAHEMTALIGGMRVMGTNHGGTKHGVFTDREGALTTDFFVNLTDMGNTWKPTANNLYEIRDRKTDKVKWTATRVDLVFGSNSVLRAYAEVYAQDDNAQKFVNDFVAAWAKMMNADRFDLA</sequence>
<feature type="site" description="Transition state stabilizer" evidence="10">
    <location>
        <position position="95"/>
    </location>
</feature>
<comment type="caution">
    <text evidence="13">The sequence shown here is derived from an EMBL/GenBank/DDBJ whole genome shotgun (WGS) entry which is preliminary data.</text>
</comment>
<reference evidence="13 14" key="1">
    <citation type="submission" date="2018-10" db="EMBL/GenBank/DDBJ databases">
        <title>Genomic Encyclopedia of Archaeal and Bacterial Type Strains, Phase II (KMG-II): from individual species to whole genera.</title>
        <authorList>
            <person name="Goeker M."/>
        </authorList>
    </citation>
    <scope>NUCLEOTIDE SEQUENCE [LARGE SCALE GENOMIC DNA]</scope>
    <source>
        <strain evidence="13 14">DSM 29466</strain>
    </source>
</reference>